<evidence type="ECO:0000259" key="4">
    <source>
        <dbReference type="Pfam" id="PF09118"/>
    </source>
</evidence>
<dbReference type="Pfam" id="PF07250">
    <property type="entry name" value="Glyoxal_oxid_N"/>
    <property type="match status" value="1"/>
</dbReference>
<evidence type="ECO:0000256" key="2">
    <source>
        <dbReference type="SAM" id="SignalP"/>
    </source>
</evidence>
<dbReference type="Gene3D" id="2.130.10.80">
    <property type="entry name" value="Galactose oxidase/kelch, beta-propeller"/>
    <property type="match status" value="1"/>
</dbReference>
<dbReference type="CDD" id="cd02851">
    <property type="entry name" value="E_set_GO_C"/>
    <property type="match status" value="1"/>
</dbReference>
<dbReference type="Gramene" id="Kaladp0003s0061.1.v1.1">
    <property type="protein sequence ID" value="Kaladp0003s0061.1.v1.1.CDS.1"/>
    <property type="gene ID" value="Kaladp0003s0061.v1.1"/>
</dbReference>
<dbReference type="InterPro" id="IPR014756">
    <property type="entry name" value="Ig_E-set"/>
</dbReference>
<organism evidence="5 6">
    <name type="scientific">Kalanchoe fedtschenkoi</name>
    <name type="common">Lavender scallops</name>
    <name type="synonym">South American air plant</name>
    <dbReference type="NCBI Taxonomy" id="63787"/>
    <lineage>
        <taxon>Eukaryota</taxon>
        <taxon>Viridiplantae</taxon>
        <taxon>Streptophyta</taxon>
        <taxon>Embryophyta</taxon>
        <taxon>Tracheophyta</taxon>
        <taxon>Spermatophyta</taxon>
        <taxon>Magnoliopsida</taxon>
        <taxon>eudicotyledons</taxon>
        <taxon>Gunneridae</taxon>
        <taxon>Pentapetalae</taxon>
        <taxon>Saxifragales</taxon>
        <taxon>Crassulaceae</taxon>
        <taxon>Kalanchoe</taxon>
    </lineage>
</organism>
<accession>A0A7N0RBN9</accession>
<evidence type="ECO:0000259" key="3">
    <source>
        <dbReference type="Pfam" id="PF07250"/>
    </source>
</evidence>
<dbReference type="Gene3D" id="2.60.40.10">
    <property type="entry name" value="Immunoglobulins"/>
    <property type="match status" value="1"/>
</dbReference>
<evidence type="ECO:0008006" key="7">
    <source>
        <dbReference type="Google" id="ProtNLM"/>
    </source>
</evidence>
<dbReference type="SUPFAM" id="SSF81296">
    <property type="entry name" value="E set domains"/>
    <property type="match status" value="1"/>
</dbReference>
<dbReference type="InterPro" id="IPR037293">
    <property type="entry name" value="Gal_Oxidase_central_sf"/>
</dbReference>
<dbReference type="InterPro" id="IPR009880">
    <property type="entry name" value="Glyoxal_oxidase_N"/>
</dbReference>
<dbReference type="PANTHER" id="PTHR32208:SF62">
    <property type="entry name" value="OXIDASE, PUTATIVE, EXPRESSED-RELATED"/>
    <property type="match status" value="1"/>
</dbReference>
<name>A0A7N0RBN9_KALFE</name>
<dbReference type="SUPFAM" id="SSF50965">
    <property type="entry name" value="Galactose oxidase, central domain"/>
    <property type="match status" value="1"/>
</dbReference>
<dbReference type="EnsemblPlants" id="Kaladp0003s0061.1.v1.1">
    <property type="protein sequence ID" value="Kaladp0003s0061.1.v1.1.CDS.1"/>
    <property type="gene ID" value="Kaladp0003s0061.v1.1"/>
</dbReference>
<keyword evidence="6" id="KW-1185">Reference proteome</keyword>
<evidence type="ECO:0000313" key="6">
    <source>
        <dbReference type="Proteomes" id="UP000594263"/>
    </source>
</evidence>
<dbReference type="AlphaFoldDB" id="A0A7N0RBN9"/>
<keyword evidence="1 2" id="KW-0732">Signal</keyword>
<protein>
    <recommendedName>
        <fullName evidence="7">Galactose oxidase</fullName>
    </recommendedName>
</protein>
<reference evidence="5" key="1">
    <citation type="submission" date="2021-01" db="UniProtKB">
        <authorList>
            <consortium name="EnsemblPlants"/>
        </authorList>
    </citation>
    <scope>IDENTIFICATION</scope>
</reference>
<feature type="domain" description="Glyoxal oxidase N-terminal" evidence="3">
    <location>
        <begin position="40"/>
        <end position="425"/>
    </location>
</feature>
<dbReference type="OMA" id="WGMANAS"/>
<evidence type="ECO:0000256" key="1">
    <source>
        <dbReference type="ARBA" id="ARBA00022729"/>
    </source>
</evidence>
<feature type="domain" description="Galactose oxidase-like Early set" evidence="4">
    <location>
        <begin position="434"/>
        <end position="539"/>
    </location>
</feature>
<sequence length="540" mass="58258">MTSSSLILCLLCLLSTSLNVADAAGGSWKQVLAKGGVSAMHMQLLTNDRVIIFDRQDFGQSQIMLPKSKCDPAKVPGTTDCSAHSVEYNVAANTVRPLMIQTDVWCSSGSVDPSGRLIQTGGNGAGSKVVRTMQPCTNGCDWAETPGALLAQRWYASVQILPSGEEIIIGGRAQFNFEFYPKNTFNGLYSLPFLSDTNDQGIENNLYPFTFLNTDDNMFIFANNRAILLDYKNNQVVKTYPTVPGGDPRSYPSTGSAAFLPLTNLEADNIVTEVLVCGGAPIGSYVKSLRGNFVTALNTCARMKLNDAAPAWVVETMPSARVMGDMTLLPNGDVLIVNGAGKGAAGWESADAPVLAPVLYHPDNALGSRFETQNPARAARLYHSTAILLRDGRVLVGGSNPHAHYNFTNVKFPTEVSLDTFSPSYLDATVLNLRPAIDSPVSLARVGYAKQLDVTFTIQGAADLNRVEVVMMAPTFTTHSFSMNQRMLVLTKGTILNLGNKTYRVPVTTPKSGVLAPPGYYFLFVVHQGVPSVANWIHIQ</sequence>
<dbReference type="PANTHER" id="PTHR32208">
    <property type="entry name" value="SECRETED PROTEIN-RELATED"/>
    <property type="match status" value="1"/>
</dbReference>
<dbReference type="InterPro" id="IPR011043">
    <property type="entry name" value="Gal_Oxase/kelch_b-propeller"/>
</dbReference>
<feature type="signal peptide" evidence="2">
    <location>
        <begin position="1"/>
        <end position="23"/>
    </location>
</feature>
<dbReference type="Proteomes" id="UP000594263">
    <property type="component" value="Unplaced"/>
</dbReference>
<proteinExistence type="predicted"/>
<dbReference type="InterPro" id="IPR013783">
    <property type="entry name" value="Ig-like_fold"/>
</dbReference>
<feature type="chain" id="PRO_5029454739" description="Galactose oxidase" evidence="2">
    <location>
        <begin position="24"/>
        <end position="540"/>
    </location>
</feature>
<dbReference type="InterPro" id="IPR015202">
    <property type="entry name" value="GO-like_E_set"/>
</dbReference>
<evidence type="ECO:0000313" key="5">
    <source>
        <dbReference type="EnsemblPlants" id="Kaladp0003s0061.1.v1.1.CDS.1"/>
    </source>
</evidence>
<dbReference type="Pfam" id="PF09118">
    <property type="entry name" value="GO-like_E_set"/>
    <property type="match status" value="1"/>
</dbReference>